<keyword evidence="1" id="KW-1133">Transmembrane helix</keyword>
<dbReference type="AlphaFoldDB" id="A0A2S5SYJ6"/>
<evidence type="ECO:0000313" key="2">
    <source>
        <dbReference type="EMBL" id="PPE67800.1"/>
    </source>
</evidence>
<keyword evidence="1" id="KW-0472">Membrane</keyword>
<proteinExistence type="predicted"/>
<reference evidence="2 3" key="1">
    <citation type="submission" date="2018-02" db="EMBL/GenBank/DDBJ databases">
        <title>Reclassifiation of [Polyangium] brachysporum DSM 7029 as Guopingzhaonella breviflexa gen. nov., sp. nov., a member of the family Comamonadaceae.</title>
        <authorList>
            <person name="Tang B."/>
        </authorList>
    </citation>
    <scope>NUCLEOTIDE SEQUENCE [LARGE SCALE GENOMIC DNA]</scope>
    <source>
        <strain evidence="2 3">BCRC 80649</strain>
    </source>
</reference>
<protein>
    <submittedName>
        <fullName evidence="2">Uncharacterized protein</fullName>
    </submittedName>
</protein>
<feature type="transmembrane region" description="Helical" evidence="1">
    <location>
        <begin position="12"/>
        <end position="34"/>
    </location>
</feature>
<accession>A0A2S5SYJ6</accession>
<keyword evidence="3" id="KW-1185">Reference proteome</keyword>
<evidence type="ECO:0000313" key="3">
    <source>
        <dbReference type="Proteomes" id="UP000238605"/>
    </source>
</evidence>
<sequence length="81" mass="8129">MVAAGAWPDAAFLLLGAAFLEAGAFFAIAFFTAWVRLTVFLAGALAAGFLAAAFFATAFFAAGFFVAAALAAAASTLPSWA</sequence>
<gene>
    <name evidence="2" type="ORF">C1704_02760</name>
</gene>
<feature type="transmembrane region" description="Helical" evidence="1">
    <location>
        <begin position="40"/>
        <end position="73"/>
    </location>
</feature>
<name>A0A2S5SYJ6_9BURK</name>
<keyword evidence="1" id="KW-0812">Transmembrane</keyword>
<comment type="caution">
    <text evidence="2">The sequence shown here is derived from an EMBL/GenBank/DDBJ whole genome shotgun (WGS) entry which is preliminary data.</text>
</comment>
<evidence type="ECO:0000256" key="1">
    <source>
        <dbReference type="SAM" id="Phobius"/>
    </source>
</evidence>
<organism evidence="2 3">
    <name type="scientific">Caldimonas caldifontis</name>
    <dbReference type="NCBI Taxonomy" id="1452508"/>
    <lineage>
        <taxon>Bacteria</taxon>
        <taxon>Pseudomonadati</taxon>
        <taxon>Pseudomonadota</taxon>
        <taxon>Betaproteobacteria</taxon>
        <taxon>Burkholderiales</taxon>
        <taxon>Sphaerotilaceae</taxon>
        <taxon>Caldimonas</taxon>
    </lineage>
</organism>
<dbReference type="EMBL" id="PSNX01000002">
    <property type="protein sequence ID" value="PPE67800.1"/>
    <property type="molecule type" value="Genomic_DNA"/>
</dbReference>
<dbReference type="Proteomes" id="UP000238605">
    <property type="component" value="Unassembled WGS sequence"/>
</dbReference>